<gene>
    <name evidence="3" type="ORF">EK21DRAFT_119346</name>
</gene>
<protein>
    <submittedName>
        <fullName evidence="3">Alpha/beta-hydrolase</fullName>
    </submittedName>
</protein>
<dbReference type="Proteomes" id="UP000799777">
    <property type="component" value="Unassembled WGS sequence"/>
</dbReference>
<feature type="domain" description="Xaa-Pro dipeptidyl-peptidase C-terminal" evidence="2">
    <location>
        <begin position="314"/>
        <end position="544"/>
    </location>
</feature>
<dbReference type="SUPFAM" id="SSF49785">
    <property type="entry name" value="Galactose-binding domain-like"/>
    <property type="match status" value="1"/>
</dbReference>
<dbReference type="SUPFAM" id="SSF53474">
    <property type="entry name" value="alpha/beta-Hydrolases"/>
    <property type="match status" value="1"/>
</dbReference>
<dbReference type="SMART" id="SM00939">
    <property type="entry name" value="PepX_C"/>
    <property type="match status" value="1"/>
</dbReference>
<dbReference type="Gene3D" id="2.60.120.260">
    <property type="entry name" value="Galactose-binding domain-like"/>
    <property type="match status" value="1"/>
</dbReference>
<dbReference type="GO" id="GO:0008239">
    <property type="term" value="F:dipeptidyl-peptidase activity"/>
    <property type="evidence" value="ECO:0007669"/>
    <property type="project" value="InterPro"/>
</dbReference>
<evidence type="ECO:0000313" key="3">
    <source>
        <dbReference type="EMBL" id="KAF2022831.1"/>
    </source>
</evidence>
<dbReference type="OrthoDB" id="2578740at2759"/>
<dbReference type="Gene3D" id="1.10.3020.20">
    <property type="match status" value="1"/>
</dbReference>
<dbReference type="InterPro" id="IPR029058">
    <property type="entry name" value="AB_hydrolase_fold"/>
</dbReference>
<keyword evidence="1" id="KW-0378">Hydrolase</keyword>
<name>A0A9P4LE38_9PLEO</name>
<reference evidence="3" key="1">
    <citation type="journal article" date="2020" name="Stud. Mycol.">
        <title>101 Dothideomycetes genomes: a test case for predicting lifestyles and emergence of pathogens.</title>
        <authorList>
            <person name="Haridas S."/>
            <person name="Albert R."/>
            <person name="Binder M."/>
            <person name="Bloem J."/>
            <person name="Labutti K."/>
            <person name="Salamov A."/>
            <person name="Andreopoulos B."/>
            <person name="Baker S."/>
            <person name="Barry K."/>
            <person name="Bills G."/>
            <person name="Bluhm B."/>
            <person name="Cannon C."/>
            <person name="Castanera R."/>
            <person name="Culley D."/>
            <person name="Daum C."/>
            <person name="Ezra D."/>
            <person name="Gonzalez J."/>
            <person name="Henrissat B."/>
            <person name="Kuo A."/>
            <person name="Liang C."/>
            <person name="Lipzen A."/>
            <person name="Lutzoni F."/>
            <person name="Magnuson J."/>
            <person name="Mondo S."/>
            <person name="Nolan M."/>
            <person name="Ohm R."/>
            <person name="Pangilinan J."/>
            <person name="Park H.-J."/>
            <person name="Ramirez L."/>
            <person name="Alfaro M."/>
            <person name="Sun H."/>
            <person name="Tritt A."/>
            <person name="Yoshinaga Y."/>
            <person name="Zwiers L.-H."/>
            <person name="Turgeon B."/>
            <person name="Goodwin S."/>
            <person name="Spatafora J."/>
            <person name="Crous P."/>
            <person name="Grigoriev I."/>
        </authorList>
    </citation>
    <scope>NUCLEOTIDE SEQUENCE</scope>
    <source>
        <strain evidence="3">CBS 110217</strain>
    </source>
</reference>
<dbReference type="Gene3D" id="3.40.50.1820">
    <property type="entry name" value="alpha/beta hydrolase"/>
    <property type="match status" value="1"/>
</dbReference>
<organism evidence="3 4">
    <name type="scientific">Setomelanomma holmii</name>
    <dbReference type="NCBI Taxonomy" id="210430"/>
    <lineage>
        <taxon>Eukaryota</taxon>
        <taxon>Fungi</taxon>
        <taxon>Dikarya</taxon>
        <taxon>Ascomycota</taxon>
        <taxon>Pezizomycotina</taxon>
        <taxon>Dothideomycetes</taxon>
        <taxon>Pleosporomycetidae</taxon>
        <taxon>Pleosporales</taxon>
        <taxon>Pleosporineae</taxon>
        <taxon>Phaeosphaeriaceae</taxon>
        <taxon>Setomelanomma</taxon>
    </lineage>
</organism>
<evidence type="ECO:0000256" key="1">
    <source>
        <dbReference type="ARBA" id="ARBA00022801"/>
    </source>
</evidence>
<proteinExistence type="predicted"/>
<dbReference type="InterPro" id="IPR008979">
    <property type="entry name" value="Galactose-bd-like_sf"/>
</dbReference>
<keyword evidence="4" id="KW-1185">Reference proteome</keyword>
<dbReference type="InterPro" id="IPR050585">
    <property type="entry name" value="Xaa-Pro_dipeptidyl-ppase/CocE"/>
</dbReference>
<dbReference type="PANTHER" id="PTHR43056:SF10">
    <property type="entry name" value="COCE_NOND FAMILY, PUTATIVE (AFU_ORTHOLOGUE AFUA_7G00600)-RELATED"/>
    <property type="match status" value="1"/>
</dbReference>
<dbReference type="Pfam" id="PF02129">
    <property type="entry name" value="Peptidase_S15"/>
    <property type="match status" value="1"/>
</dbReference>
<dbReference type="AlphaFoldDB" id="A0A9P4LE38"/>
<comment type="caution">
    <text evidence="3">The sequence shown here is derived from an EMBL/GenBank/DDBJ whole genome shotgun (WGS) entry which is preliminary data.</text>
</comment>
<dbReference type="EMBL" id="ML978428">
    <property type="protein sequence ID" value="KAF2022831.1"/>
    <property type="molecule type" value="Genomic_DNA"/>
</dbReference>
<sequence length="548" mass="62052">MSEPPALHIRPAPVQFTRSTGAVYRKSVHPQQIAPPLKPAPDLKHETIELDGGKVILEKDVAIPMRDGIHLYADVYRPISSIAARTPSIILFAPFGKHGAVPREKFKNMGVDFSKLSKYTQWELPDPIRWCAEFEYSFVSVDPRGTWWSEGGEANYFGPEEGRDGYDVVEWVANQEWCTGNIGWGAVSYFAMSIYQTATLKPPHLKAIMPWEGISDIYREVNAPGGIPNVAFQQLWMDMTGNGLGKSEDHAVAYLEHPTFDSMWQSKVVDWSLIDIPAFSVTGWSSLGLHLRGTIEAWQQFKTPDKYLMIHAGREWSDASNDVDEWPKVQFDVRTSAEVSKRAYSDTFPPNATLTRLYLTPNGSLNTCPTSEDKFLSFDAHKCDSVLTFDHKFDKRTEITGYSSVKLFIQALRYPDVDLFVALQKIGKDGKEVLFYHSTQQIEASASFGWLRVSHRELDATRSRPERPYHSHQKRQWLRPSDVVEVDVEVWPSSTVWEEGEALRLAIKGSPFTDKENLTQVKGPSHGFGEVRIWFGTHKNSLLVPMVV</sequence>
<dbReference type="InterPro" id="IPR013736">
    <property type="entry name" value="Xaa-Pro_dipept_C"/>
</dbReference>
<accession>A0A9P4LE38</accession>
<evidence type="ECO:0000313" key="4">
    <source>
        <dbReference type="Proteomes" id="UP000799777"/>
    </source>
</evidence>
<dbReference type="PANTHER" id="PTHR43056">
    <property type="entry name" value="PEPTIDASE S9 PROLYL OLIGOPEPTIDASE"/>
    <property type="match status" value="1"/>
</dbReference>
<dbReference type="NCBIfam" id="TIGR00976">
    <property type="entry name" value="CocE_NonD"/>
    <property type="match status" value="1"/>
</dbReference>
<dbReference type="InterPro" id="IPR000383">
    <property type="entry name" value="Xaa-Pro-like_dom"/>
</dbReference>
<dbReference type="InterPro" id="IPR005674">
    <property type="entry name" value="CocE/Ser_esterase"/>
</dbReference>
<evidence type="ECO:0000259" key="2">
    <source>
        <dbReference type="SMART" id="SM00939"/>
    </source>
</evidence>
<dbReference type="Pfam" id="PF08530">
    <property type="entry name" value="PepX_C"/>
    <property type="match status" value="1"/>
</dbReference>